<feature type="compositionally biased region" description="Basic and acidic residues" evidence="1">
    <location>
        <begin position="241"/>
        <end position="261"/>
    </location>
</feature>
<dbReference type="eggNOG" id="ENOG502QR55">
    <property type="taxonomic scope" value="Eukaryota"/>
</dbReference>
<dbReference type="PANTHER" id="PTHR21521">
    <property type="entry name" value="AMUN, ISOFORM A"/>
    <property type="match status" value="1"/>
</dbReference>
<dbReference type="GO" id="GO:0003677">
    <property type="term" value="F:DNA binding"/>
    <property type="evidence" value="ECO:0007669"/>
    <property type="project" value="InterPro"/>
</dbReference>
<keyword evidence="3" id="KW-1185">Reference proteome</keyword>
<dbReference type="Pfam" id="PF02178">
    <property type="entry name" value="AT_hook"/>
    <property type="match status" value="3"/>
</dbReference>
<dbReference type="STRING" id="1116229.S3CDR4"/>
<dbReference type="PRINTS" id="PR00929">
    <property type="entry name" value="ATHOOK"/>
</dbReference>
<dbReference type="InterPro" id="IPR017956">
    <property type="entry name" value="AT_hook_DNA-bd_motif"/>
</dbReference>
<proteinExistence type="predicted"/>
<feature type="compositionally biased region" description="Basic and acidic residues" evidence="1">
    <location>
        <begin position="202"/>
        <end position="211"/>
    </location>
</feature>
<accession>S3CDR4</accession>
<feature type="region of interest" description="Disordered" evidence="1">
    <location>
        <begin position="202"/>
        <end position="347"/>
    </location>
</feature>
<dbReference type="KEGG" id="glz:GLAREA_08515"/>
<dbReference type="Proteomes" id="UP000016922">
    <property type="component" value="Unassembled WGS sequence"/>
</dbReference>
<dbReference type="HOGENOM" id="CLU_048127_1_0_1"/>
<protein>
    <submittedName>
        <fullName evidence="2">Uncharacterized protein</fullName>
    </submittedName>
</protein>
<dbReference type="OrthoDB" id="8249012at2759"/>
<dbReference type="OMA" id="SDELYRW"/>
<dbReference type="SMART" id="SM00384">
    <property type="entry name" value="AT_hook"/>
    <property type="match status" value="4"/>
</dbReference>
<organism evidence="2 3">
    <name type="scientific">Glarea lozoyensis (strain ATCC 20868 / MF5171)</name>
    <dbReference type="NCBI Taxonomy" id="1116229"/>
    <lineage>
        <taxon>Eukaryota</taxon>
        <taxon>Fungi</taxon>
        <taxon>Dikarya</taxon>
        <taxon>Ascomycota</taxon>
        <taxon>Pezizomycotina</taxon>
        <taxon>Leotiomycetes</taxon>
        <taxon>Helotiales</taxon>
        <taxon>Helotiaceae</taxon>
        <taxon>Glarea</taxon>
    </lineage>
</organism>
<dbReference type="PANTHER" id="PTHR21521:SF0">
    <property type="entry name" value="AMUN, ISOFORM A"/>
    <property type="match status" value="1"/>
</dbReference>
<evidence type="ECO:0000256" key="1">
    <source>
        <dbReference type="SAM" id="MobiDB-lite"/>
    </source>
</evidence>
<sequence length="347" mass="37992">MADSISIEEFEAALDRYEDVLEVKARSVKGETSLEELDQFRYVEAPAQFSKKTGRLMDLKDIQKLLEWKLRHGKFRPSLPKQVASNSDEKVHEACKDGFDHYAAHPDDIQAVIKKLTAPLKGIGPATASLLLAVHDPANVIFFSDEVYAWLVGKGKSSGISYTAKEFEQIFTASTALAKRLDVSPIDIEKVAYAIIRENEPVHTPKPKKEPSGLPRGRPKMAEHEKKPKKESSGLPRGRPKLPESQKKAKPEPKPKKEKAEPTGLPRGRPRKSDAESVVATPKRGRPSVNKAGVAPPASASKATPGSTGKGRGRPKKVVDEVATPASAKRKADDEKPGRGRPKKVKT</sequence>
<reference evidence="2 3" key="1">
    <citation type="journal article" date="2013" name="BMC Genomics">
        <title>Genomics-driven discovery of the pneumocandin biosynthetic gene cluster in the fungus Glarea lozoyensis.</title>
        <authorList>
            <person name="Chen L."/>
            <person name="Yue Q."/>
            <person name="Zhang X."/>
            <person name="Xiang M."/>
            <person name="Wang C."/>
            <person name="Li S."/>
            <person name="Che Y."/>
            <person name="Ortiz-Lopez F.J."/>
            <person name="Bills G.F."/>
            <person name="Liu X."/>
            <person name="An Z."/>
        </authorList>
    </citation>
    <scope>NUCLEOTIDE SEQUENCE [LARGE SCALE GENOMIC DNA]</scope>
    <source>
        <strain evidence="3">ATCC 20868 / MF5171</strain>
    </source>
</reference>
<dbReference type="GeneID" id="19467563"/>
<dbReference type="AlphaFoldDB" id="S3CDR4"/>
<evidence type="ECO:0000313" key="3">
    <source>
        <dbReference type="Proteomes" id="UP000016922"/>
    </source>
</evidence>
<evidence type="ECO:0000313" key="2">
    <source>
        <dbReference type="EMBL" id="EPE24662.1"/>
    </source>
</evidence>
<dbReference type="RefSeq" id="XP_008088750.1">
    <property type="nucleotide sequence ID" value="XM_008090559.1"/>
</dbReference>
<feature type="compositionally biased region" description="Basic and acidic residues" evidence="1">
    <location>
        <begin position="220"/>
        <end position="232"/>
    </location>
</feature>
<name>S3CDR4_GLAL2</name>
<gene>
    <name evidence="2" type="ORF">GLAREA_08515</name>
</gene>
<dbReference type="EMBL" id="KE145373">
    <property type="protein sequence ID" value="EPE24662.1"/>
    <property type="molecule type" value="Genomic_DNA"/>
</dbReference>